<dbReference type="eggNOG" id="COG0189">
    <property type="taxonomic scope" value="Bacteria"/>
</dbReference>
<evidence type="ECO:0000256" key="2">
    <source>
        <dbReference type="PROSITE-ProRule" id="PRU00409"/>
    </source>
</evidence>
<reference evidence="4 5" key="1">
    <citation type="submission" date="2014-06" db="EMBL/GenBank/DDBJ databases">
        <title>Whole Genome Sequences of Three Symbiotic Endozoicomonas Bacteria.</title>
        <authorList>
            <person name="Neave M.J."/>
            <person name="Apprill A."/>
            <person name="Voolstra C.R."/>
        </authorList>
    </citation>
    <scope>NUCLEOTIDE SEQUENCE [LARGE SCALE GENOMIC DNA]</scope>
    <source>
        <strain evidence="4 5">DSM 25634</strain>
    </source>
</reference>
<organism evidence="4 5">
    <name type="scientific">Endozoicomonas numazuensis</name>
    <dbReference type="NCBI Taxonomy" id="1137799"/>
    <lineage>
        <taxon>Bacteria</taxon>
        <taxon>Pseudomonadati</taxon>
        <taxon>Pseudomonadota</taxon>
        <taxon>Gammaproteobacteria</taxon>
        <taxon>Oceanospirillales</taxon>
        <taxon>Endozoicomonadaceae</taxon>
        <taxon>Endozoicomonas</taxon>
    </lineage>
</organism>
<dbReference type="OrthoDB" id="9775266at2"/>
<dbReference type="InterPro" id="IPR011761">
    <property type="entry name" value="ATP-grasp"/>
</dbReference>
<proteinExistence type="predicted"/>
<dbReference type="GO" id="GO:0043774">
    <property type="term" value="F:coenzyme F420-2 alpha-glutamyl ligase activity"/>
    <property type="evidence" value="ECO:0007669"/>
    <property type="project" value="TreeGrafter"/>
</dbReference>
<sequence length="302" mass="34336">MKFIKKAVYSFISQKFMNGCTQYNSLEVRKSCRSKAQARSAFSNNDIPHAQGEIFINPLNAIRFAKQHGFPLVVKPNVGGFSRGSYFPIRNFRELWKAALLAKIWWPSSVVEEYLEGKNYRVLVANGKVVSVIQRFAPFVTGNGQESISSLIDQENAIRKEMGLLDCMYPLQKSEQTQKYLAKQGYDLSSVPAEREQVKLFHRIALAPGGVIETIPVNKVAKENIRLMEKVLDTFDANILGIDVILEKGIEHSHEDQKCILLEVNSRPYVKMHDYPRYGKKEDISGVFEELDKLQVAQADIF</sequence>
<evidence type="ECO:0000256" key="1">
    <source>
        <dbReference type="ARBA" id="ARBA00023211"/>
    </source>
</evidence>
<evidence type="ECO:0000259" key="3">
    <source>
        <dbReference type="PROSITE" id="PS50975"/>
    </source>
</evidence>
<feature type="domain" description="ATP-grasp" evidence="3">
    <location>
        <begin position="39"/>
        <end position="293"/>
    </location>
</feature>
<dbReference type="AlphaFoldDB" id="A0A081NM25"/>
<dbReference type="Proteomes" id="UP000028073">
    <property type="component" value="Unassembled WGS sequence"/>
</dbReference>
<gene>
    <name evidence="4" type="ORF">GZ78_06110</name>
</gene>
<dbReference type="Gene3D" id="3.30.470.20">
    <property type="entry name" value="ATP-grasp fold, B domain"/>
    <property type="match status" value="2"/>
</dbReference>
<dbReference type="PANTHER" id="PTHR21621">
    <property type="entry name" value="RIBOSOMAL PROTEIN S6 MODIFICATION PROTEIN"/>
    <property type="match status" value="1"/>
</dbReference>
<keyword evidence="5" id="KW-1185">Reference proteome</keyword>
<evidence type="ECO:0000313" key="5">
    <source>
        <dbReference type="Proteomes" id="UP000028073"/>
    </source>
</evidence>
<dbReference type="SUPFAM" id="SSF56059">
    <property type="entry name" value="Glutathione synthetase ATP-binding domain-like"/>
    <property type="match status" value="1"/>
</dbReference>
<comment type="caution">
    <text evidence="4">The sequence shown here is derived from an EMBL/GenBank/DDBJ whole genome shotgun (WGS) entry which is preliminary data.</text>
</comment>
<keyword evidence="2" id="KW-0547">Nucleotide-binding</keyword>
<dbReference type="PROSITE" id="PS50975">
    <property type="entry name" value="ATP_GRASP"/>
    <property type="match status" value="1"/>
</dbReference>
<dbReference type="PANTHER" id="PTHR21621:SF2">
    <property type="entry name" value="COENZYME GAMMA-F420-2:ALPHA-L-GLUTAMATE LIGASE"/>
    <property type="match status" value="1"/>
</dbReference>
<dbReference type="GO" id="GO:0005737">
    <property type="term" value="C:cytoplasm"/>
    <property type="evidence" value="ECO:0007669"/>
    <property type="project" value="TreeGrafter"/>
</dbReference>
<keyword evidence="2" id="KW-0067">ATP-binding</keyword>
<name>A0A081NM25_9GAMM</name>
<dbReference type="STRING" id="1137799.GZ78_06110"/>
<dbReference type="GO" id="GO:0046872">
    <property type="term" value="F:metal ion binding"/>
    <property type="evidence" value="ECO:0007669"/>
    <property type="project" value="InterPro"/>
</dbReference>
<accession>A0A081NM25</accession>
<evidence type="ECO:0000313" key="4">
    <source>
        <dbReference type="EMBL" id="KEQ19498.1"/>
    </source>
</evidence>
<keyword evidence="1" id="KW-0464">Manganese</keyword>
<protein>
    <submittedName>
        <fullName evidence="4">Cyanophycin synthetase</fullName>
    </submittedName>
</protein>
<dbReference type="EMBL" id="JOKH01000001">
    <property type="protein sequence ID" value="KEQ19498.1"/>
    <property type="molecule type" value="Genomic_DNA"/>
</dbReference>
<dbReference type="GO" id="GO:0005524">
    <property type="term" value="F:ATP binding"/>
    <property type="evidence" value="ECO:0007669"/>
    <property type="project" value="UniProtKB-UniRule"/>
</dbReference>
<dbReference type="RefSeq" id="WP_034833370.1">
    <property type="nucleotide sequence ID" value="NZ_JOKH01000001.1"/>
</dbReference>